<organism evidence="2 3">
    <name type="scientific">Rosa chinensis</name>
    <name type="common">China rose</name>
    <dbReference type="NCBI Taxonomy" id="74649"/>
    <lineage>
        <taxon>Eukaryota</taxon>
        <taxon>Viridiplantae</taxon>
        <taxon>Streptophyta</taxon>
        <taxon>Embryophyta</taxon>
        <taxon>Tracheophyta</taxon>
        <taxon>Spermatophyta</taxon>
        <taxon>Magnoliopsida</taxon>
        <taxon>eudicotyledons</taxon>
        <taxon>Gunneridae</taxon>
        <taxon>Pentapetalae</taxon>
        <taxon>rosids</taxon>
        <taxon>fabids</taxon>
        <taxon>Rosales</taxon>
        <taxon>Rosaceae</taxon>
        <taxon>Rosoideae</taxon>
        <taxon>Rosoideae incertae sedis</taxon>
        <taxon>Rosa</taxon>
    </lineage>
</organism>
<dbReference type="EMBL" id="PDCK01000034">
    <property type="protein sequence ID" value="PRQ60816.1"/>
    <property type="molecule type" value="Genomic_DNA"/>
</dbReference>
<evidence type="ECO:0000313" key="2">
    <source>
        <dbReference type="EMBL" id="PRQ60816.1"/>
    </source>
</evidence>
<keyword evidence="2" id="KW-0808">Transferase</keyword>
<comment type="subcellular location">
    <subcellularLocation>
        <location evidence="1">Cell envelope</location>
    </subcellularLocation>
</comment>
<comment type="caution">
    <text evidence="2">The sequence shown here is derived from an EMBL/GenBank/DDBJ whole genome shotgun (WGS) entry which is preliminary data.</text>
</comment>
<reference evidence="2 3" key="1">
    <citation type="journal article" date="2018" name="Nat. Genet.">
        <title>The Rosa genome provides new insights in the design of modern roses.</title>
        <authorList>
            <person name="Bendahmane M."/>
        </authorList>
    </citation>
    <scope>NUCLEOTIDE SEQUENCE [LARGE SCALE GENOMIC DNA]</scope>
    <source>
        <strain evidence="3">cv. Old Blush</strain>
    </source>
</reference>
<dbReference type="EC" id="2.7.11.1" evidence="2"/>
<dbReference type="Gramene" id="PRQ60816">
    <property type="protein sequence ID" value="PRQ60816"/>
    <property type="gene ID" value="RchiOBHm_Chr0c39g0503321"/>
</dbReference>
<dbReference type="InterPro" id="IPR051848">
    <property type="entry name" value="PGIP"/>
</dbReference>
<proteinExistence type="predicted"/>
<gene>
    <name evidence="2" type="ORF">RchiOBHm_Chr0c39g0503321</name>
</gene>
<keyword evidence="3" id="KW-1185">Reference proteome</keyword>
<keyword evidence="2" id="KW-0418">Kinase</keyword>
<dbReference type="GO" id="GO:0004674">
    <property type="term" value="F:protein serine/threonine kinase activity"/>
    <property type="evidence" value="ECO:0007669"/>
    <property type="project" value="UniProtKB-KW"/>
</dbReference>
<accession>A0A2P6SQ79</accession>
<dbReference type="AlphaFoldDB" id="A0A2P6SQ79"/>
<name>A0A2P6SQ79_ROSCH</name>
<evidence type="ECO:0000256" key="1">
    <source>
        <dbReference type="ARBA" id="ARBA00004196"/>
    </source>
</evidence>
<dbReference type="Pfam" id="PF00560">
    <property type="entry name" value="LRR_1"/>
    <property type="match status" value="3"/>
</dbReference>
<dbReference type="STRING" id="74649.A0A2P6SQ79"/>
<dbReference type="Proteomes" id="UP000238479">
    <property type="component" value="Unassembled WGS sequence"/>
</dbReference>
<dbReference type="PANTHER" id="PTHR48059">
    <property type="entry name" value="POLYGALACTURONASE INHIBITOR 1"/>
    <property type="match status" value="1"/>
</dbReference>
<dbReference type="Gene3D" id="3.80.10.10">
    <property type="entry name" value="Ribonuclease Inhibitor"/>
    <property type="match status" value="1"/>
</dbReference>
<dbReference type="PANTHER" id="PTHR48059:SF30">
    <property type="entry name" value="OS06G0587000 PROTEIN"/>
    <property type="match status" value="1"/>
</dbReference>
<dbReference type="InterPro" id="IPR032675">
    <property type="entry name" value="LRR_dom_sf"/>
</dbReference>
<sequence>MPDNKLEGSIPSFSGAKNVHTIELSNNRLTGTINSTHWRNLTKLSSLCLNSNKLDGNIPASLFSLPRIDLSNNQFSGPFLKFLMCPPPC</sequence>
<dbReference type="SUPFAM" id="SSF52058">
    <property type="entry name" value="L domain-like"/>
    <property type="match status" value="1"/>
</dbReference>
<protein>
    <submittedName>
        <fullName evidence="2">Putative non-specific serine/threonine protein kinase</fullName>
        <ecNumber evidence="2">2.7.11.1</ecNumber>
    </submittedName>
</protein>
<evidence type="ECO:0000313" key="3">
    <source>
        <dbReference type="Proteomes" id="UP000238479"/>
    </source>
</evidence>
<dbReference type="InterPro" id="IPR001611">
    <property type="entry name" value="Leu-rich_rpt"/>
</dbReference>
<keyword evidence="2" id="KW-0723">Serine/threonine-protein kinase</keyword>